<dbReference type="Proteomes" id="UP000292362">
    <property type="component" value="Unassembled WGS sequence"/>
</dbReference>
<dbReference type="PANTHER" id="PTHR48105">
    <property type="entry name" value="THIOREDOXIN REDUCTASE 1-RELATED-RELATED"/>
    <property type="match status" value="1"/>
</dbReference>
<dbReference type="InterPro" id="IPR050097">
    <property type="entry name" value="Ferredoxin-NADP_redctase_2"/>
</dbReference>
<comment type="similarity">
    <text evidence="1">Belongs to the class-II pyridine nucleotide-disulfide oxidoreductase family.</text>
</comment>
<reference evidence="4 5" key="1">
    <citation type="submission" date="2017-12" db="EMBL/GenBank/DDBJ databases">
        <authorList>
            <person name="Pombert J.-F."/>
            <person name="Haag K.L."/>
            <person name="Ebert D."/>
        </authorList>
    </citation>
    <scope>NUCLEOTIDE SEQUENCE [LARGE SCALE GENOMIC DNA]</scope>
    <source>
        <strain evidence="4">FI-OER-3-3</strain>
    </source>
</reference>
<dbReference type="PRINTS" id="PR00469">
    <property type="entry name" value="PNDRDTASEII"/>
</dbReference>
<protein>
    <recommendedName>
        <fullName evidence="6">Thioredoxin reductase</fullName>
    </recommendedName>
</protein>
<evidence type="ECO:0000313" key="5">
    <source>
        <dbReference type="Proteomes" id="UP000292362"/>
    </source>
</evidence>
<dbReference type="AlphaFoldDB" id="A0A4Q9L4Z9"/>
<comment type="caution">
    <text evidence="4">The sequence shown here is derived from an EMBL/GenBank/DDBJ whole genome shotgun (WGS) entry which is preliminary data.</text>
</comment>
<accession>A0A4Q9L4Z9</accession>
<evidence type="ECO:0000256" key="2">
    <source>
        <dbReference type="ARBA" id="ARBA00022630"/>
    </source>
</evidence>
<evidence type="ECO:0000313" key="4">
    <source>
        <dbReference type="EMBL" id="TBU02205.1"/>
    </source>
</evidence>
<dbReference type="VEuPathDB" id="MicrosporidiaDB:CWI37_0530p0030"/>
<organism evidence="4 5">
    <name type="scientific">Hamiltosporidium tvaerminnensis</name>
    <dbReference type="NCBI Taxonomy" id="1176355"/>
    <lineage>
        <taxon>Eukaryota</taxon>
        <taxon>Fungi</taxon>
        <taxon>Fungi incertae sedis</taxon>
        <taxon>Microsporidia</taxon>
        <taxon>Dubosqiidae</taxon>
        <taxon>Hamiltosporidium</taxon>
    </lineage>
</organism>
<evidence type="ECO:0000256" key="1">
    <source>
        <dbReference type="ARBA" id="ARBA00009333"/>
    </source>
</evidence>
<proteinExistence type="inferred from homology"/>
<keyword evidence="2" id="KW-0285">Flavoprotein</keyword>
<name>A0A4Q9L4Z9_9MICR</name>
<dbReference type="SUPFAM" id="SSF51905">
    <property type="entry name" value="FAD/NAD(P)-binding domain"/>
    <property type="match status" value="1"/>
</dbReference>
<sequence>MADTNDIIIIGNGPACFTAAIYAATANYKLIVIETHRIDSDTYNFNGCDKICGLENTETCSSYIEKIKEQTKNFSVKIKNGKIKSFGYKNYLYKIEIGDETIYGKSLIIDDKEIFDKYIFNKIDCRMIFKKGCDLDGKETDVSKSVFLCGSADADVEKEAIVLAASGCIAALECKEFLGLIK</sequence>
<dbReference type="Gene3D" id="3.50.50.60">
    <property type="entry name" value="FAD/NAD(P)-binding domain"/>
    <property type="match status" value="1"/>
</dbReference>
<dbReference type="GO" id="GO:0016491">
    <property type="term" value="F:oxidoreductase activity"/>
    <property type="evidence" value="ECO:0007669"/>
    <property type="project" value="UniProtKB-KW"/>
</dbReference>
<dbReference type="GO" id="GO:0097237">
    <property type="term" value="P:cellular response to toxic substance"/>
    <property type="evidence" value="ECO:0007669"/>
    <property type="project" value="UniProtKB-ARBA"/>
</dbReference>
<dbReference type="InterPro" id="IPR036188">
    <property type="entry name" value="FAD/NAD-bd_sf"/>
</dbReference>
<evidence type="ECO:0000256" key="3">
    <source>
        <dbReference type="ARBA" id="ARBA00023002"/>
    </source>
</evidence>
<dbReference type="EMBL" id="PITJ01000530">
    <property type="protein sequence ID" value="TBU02205.1"/>
    <property type="molecule type" value="Genomic_DNA"/>
</dbReference>
<keyword evidence="3" id="KW-0560">Oxidoreductase</keyword>
<gene>
    <name evidence="4" type="ORF">CWI37_0530p0030</name>
</gene>
<evidence type="ECO:0008006" key="6">
    <source>
        <dbReference type="Google" id="ProtNLM"/>
    </source>
</evidence>